<feature type="transmembrane region" description="Helical" evidence="1">
    <location>
        <begin position="103"/>
        <end position="125"/>
    </location>
</feature>
<dbReference type="Pfam" id="PF14023">
    <property type="entry name" value="Bestrophin-like"/>
    <property type="match status" value="1"/>
</dbReference>
<keyword evidence="3" id="KW-1185">Reference proteome</keyword>
<dbReference type="InterPro" id="IPR025333">
    <property type="entry name" value="DUF4239"/>
</dbReference>
<evidence type="ECO:0000313" key="3">
    <source>
        <dbReference type="Proteomes" id="UP000005408"/>
    </source>
</evidence>
<sequence length="415" mass="47050">MAAEPEIRPSPLEIILPPFALIFVIGIAGLVLLLNSHCKRIMLLFNFKRRPTCKEEKTSSTVKLFDIDNEPSPEYTEFDNFYSAFDKEVIESLSTAHNRPLDLFIIALPAITSLALCPLTLYLYVPLVNFLWPPEEFAAAPDINDAVACFLAPAGLVYATSFGFAFQQALSKQHHILEKVTSEISMVDQIATFSTKMTLSCSSIRRHIYKAVKAEAIFMILQLLDREPSSYKNKPTEDIKVKIWSIVDLLRQVDTGAKQHVNRVLCDKILSHIMKLNSICSDRIGVLHTKIHPVKWLFLESLGFFSFIGILLLRAYSYRMELVMCIITVFSISMLCYVVSDLDSPFSGFFRVDLSVLSFVLQKLESMYLESLMEEVESTLSGGIVKVTEIPSEKPGIKKMNAMKREVWYKEKSFV</sequence>
<evidence type="ECO:0000313" key="2">
    <source>
        <dbReference type="EnsemblMetazoa" id="G12957.2:cds"/>
    </source>
</evidence>
<dbReference type="EnsemblMetazoa" id="G12957.2">
    <property type="protein sequence ID" value="G12957.2:cds"/>
    <property type="gene ID" value="G12957"/>
</dbReference>
<feature type="transmembrane region" description="Helical" evidence="1">
    <location>
        <begin position="322"/>
        <end position="340"/>
    </location>
</feature>
<protein>
    <submittedName>
        <fullName evidence="2">Uncharacterized protein</fullName>
    </submittedName>
</protein>
<organism evidence="2 3">
    <name type="scientific">Magallana gigas</name>
    <name type="common">Pacific oyster</name>
    <name type="synonym">Crassostrea gigas</name>
    <dbReference type="NCBI Taxonomy" id="29159"/>
    <lineage>
        <taxon>Eukaryota</taxon>
        <taxon>Metazoa</taxon>
        <taxon>Spiralia</taxon>
        <taxon>Lophotrochozoa</taxon>
        <taxon>Mollusca</taxon>
        <taxon>Bivalvia</taxon>
        <taxon>Autobranchia</taxon>
        <taxon>Pteriomorphia</taxon>
        <taxon>Ostreida</taxon>
        <taxon>Ostreoidea</taxon>
        <taxon>Ostreidae</taxon>
        <taxon>Magallana</taxon>
    </lineage>
</organism>
<accession>A0A8W8I8W6</accession>
<evidence type="ECO:0000256" key="1">
    <source>
        <dbReference type="SAM" id="Phobius"/>
    </source>
</evidence>
<name>A0A8W8I8W6_MAGGI</name>
<feature type="transmembrane region" description="Helical" evidence="1">
    <location>
        <begin position="145"/>
        <end position="166"/>
    </location>
</feature>
<dbReference type="Proteomes" id="UP000005408">
    <property type="component" value="Unassembled WGS sequence"/>
</dbReference>
<feature type="transmembrane region" description="Helical" evidence="1">
    <location>
        <begin position="14"/>
        <end position="34"/>
    </location>
</feature>
<feature type="transmembrane region" description="Helical" evidence="1">
    <location>
        <begin position="296"/>
        <end position="315"/>
    </location>
</feature>
<keyword evidence="1" id="KW-0812">Transmembrane</keyword>
<keyword evidence="1" id="KW-0472">Membrane</keyword>
<proteinExistence type="predicted"/>
<dbReference type="AlphaFoldDB" id="A0A8W8I8W6"/>
<keyword evidence="1" id="KW-1133">Transmembrane helix</keyword>
<reference evidence="2" key="1">
    <citation type="submission" date="2022-08" db="UniProtKB">
        <authorList>
            <consortium name="EnsemblMetazoa"/>
        </authorList>
    </citation>
    <scope>IDENTIFICATION</scope>
    <source>
        <strain evidence="2">05x7-T-G4-1.051#20</strain>
    </source>
</reference>